<proteinExistence type="predicted"/>
<dbReference type="GO" id="GO:0047554">
    <property type="term" value="F:2-pyrone-4,6-dicarboxylate lactonase activity"/>
    <property type="evidence" value="ECO:0007669"/>
    <property type="project" value="UniProtKB-EC"/>
</dbReference>
<protein>
    <submittedName>
        <fullName evidence="2">2-pyrone-4,6-dicarbaxylate hydrolase</fullName>
        <ecNumber evidence="2">3.1.1.57</ecNumber>
    </submittedName>
</protein>
<dbReference type="EC" id="3.1.1.57" evidence="2"/>
<sequence length="308" mass="33189">MAPLPPHACDCHVHVVAPLADHPMVADRHYTPGPACVQALRAHLQRLGLAHAVIVQPSIYGNDNRLLVDSLQALNGSARGIAVVDDAVTDAELVRLHDAGVRGLRINLESTGASDASTVSRALSTWAGRLAGQRWHIQVYASLDAIASASPTLARLPVPVVLDHFAMIPAHLPLADPRVQRVLALVGDGSAYIKLSASYRVATDPDDVDQASKLATLAQAIVERNPERALWASDWPHTNREPGKRPTEISGYRDVPAARLLTELNAWMRDVELRKQVLAVNPARLYGFQAQLATAASRLQDLPGAQAR</sequence>
<keyword evidence="3" id="KW-1185">Reference proteome</keyword>
<organism evidence="2 3">
    <name type="scientific">Achromobacter insolitus</name>
    <dbReference type="NCBI Taxonomy" id="217204"/>
    <lineage>
        <taxon>Bacteria</taxon>
        <taxon>Pseudomonadati</taxon>
        <taxon>Pseudomonadota</taxon>
        <taxon>Betaproteobacteria</taxon>
        <taxon>Burkholderiales</taxon>
        <taxon>Alcaligenaceae</taxon>
        <taxon>Achromobacter</taxon>
    </lineage>
</organism>
<dbReference type="AlphaFoldDB" id="A0A6S7EXP0"/>
<dbReference type="SUPFAM" id="SSF51556">
    <property type="entry name" value="Metallo-dependent hydrolases"/>
    <property type="match status" value="1"/>
</dbReference>
<gene>
    <name evidence="2" type="primary">pmdD_1</name>
    <name evidence="2" type="ORF">LMG6000_01318</name>
</gene>
<evidence type="ECO:0000259" key="1">
    <source>
        <dbReference type="Pfam" id="PF04909"/>
    </source>
</evidence>
<dbReference type="PANTHER" id="PTHR35563:SF2">
    <property type="entry name" value="BARREL METAL-DEPENDENT HYDROLASE, PUTATIVE (AFU_ORTHOLOGUE AFUA_1G16240)-RELATED"/>
    <property type="match status" value="1"/>
</dbReference>
<dbReference type="PANTHER" id="PTHR35563">
    <property type="entry name" value="BARREL METAL-DEPENDENT HYDROLASE, PUTATIVE (AFU_ORTHOLOGUE AFUA_1G16240)-RELATED"/>
    <property type="match status" value="1"/>
</dbReference>
<dbReference type="RefSeq" id="WP_149063807.1">
    <property type="nucleotide sequence ID" value="NZ_CADILH010000002.1"/>
</dbReference>
<evidence type="ECO:0000313" key="2">
    <source>
        <dbReference type="EMBL" id="CAB3930264.1"/>
    </source>
</evidence>
<dbReference type="InterPro" id="IPR006680">
    <property type="entry name" value="Amidohydro-rel"/>
</dbReference>
<feature type="domain" description="Amidohydrolase-related" evidence="1">
    <location>
        <begin position="9"/>
        <end position="288"/>
    </location>
</feature>
<dbReference type="EMBL" id="CADILH010000002">
    <property type="protein sequence ID" value="CAB3930264.1"/>
    <property type="molecule type" value="Genomic_DNA"/>
</dbReference>
<name>A0A6S7EXP0_9BURK</name>
<accession>A0A6S7EXP0</accession>
<reference evidence="2 3" key="1">
    <citation type="submission" date="2020-04" db="EMBL/GenBank/DDBJ databases">
        <authorList>
            <person name="De Canck E."/>
        </authorList>
    </citation>
    <scope>NUCLEOTIDE SEQUENCE [LARGE SCALE GENOMIC DNA]</scope>
    <source>
        <strain evidence="2 3">LMG 6000</strain>
    </source>
</reference>
<dbReference type="Gene3D" id="3.20.20.140">
    <property type="entry name" value="Metal-dependent hydrolases"/>
    <property type="match status" value="1"/>
</dbReference>
<dbReference type="InterPro" id="IPR032466">
    <property type="entry name" value="Metal_Hydrolase"/>
</dbReference>
<keyword evidence="2" id="KW-0378">Hydrolase</keyword>
<evidence type="ECO:0000313" key="3">
    <source>
        <dbReference type="Proteomes" id="UP000494183"/>
    </source>
</evidence>
<dbReference type="Proteomes" id="UP000494183">
    <property type="component" value="Unassembled WGS sequence"/>
</dbReference>
<dbReference type="InterPro" id="IPR052358">
    <property type="entry name" value="Aro_Compnd_Degr_Hydrolases"/>
</dbReference>
<dbReference type="Pfam" id="PF04909">
    <property type="entry name" value="Amidohydro_2"/>
    <property type="match status" value="1"/>
</dbReference>